<dbReference type="PANTHER" id="PTHR11113">
    <property type="entry name" value="N-ACETYLGLUCOSAMINE-6-PHOSPHATE DEACETYLASE"/>
    <property type="match status" value="1"/>
</dbReference>
<keyword evidence="5 8" id="KW-0378">Hydrolase</keyword>
<evidence type="ECO:0000256" key="3">
    <source>
        <dbReference type="ARBA" id="ARBA00018029"/>
    </source>
</evidence>
<dbReference type="GO" id="GO:0008448">
    <property type="term" value="F:N-acetylglucosamine-6-phosphate deacetylase activity"/>
    <property type="evidence" value="ECO:0007669"/>
    <property type="project" value="UniProtKB-UniRule"/>
</dbReference>
<dbReference type="PANTHER" id="PTHR11113:SF14">
    <property type="entry name" value="N-ACETYLGLUCOSAMINE-6-PHOSPHATE DEACETYLASE"/>
    <property type="match status" value="1"/>
</dbReference>
<comment type="catalytic activity">
    <reaction evidence="7 8">
        <text>N-acetyl-D-glucosamine 6-phosphate + H2O = D-glucosamine 6-phosphate + acetate</text>
        <dbReference type="Rhea" id="RHEA:22936"/>
        <dbReference type="ChEBI" id="CHEBI:15377"/>
        <dbReference type="ChEBI" id="CHEBI:30089"/>
        <dbReference type="ChEBI" id="CHEBI:57513"/>
        <dbReference type="ChEBI" id="CHEBI:58725"/>
        <dbReference type="EC" id="3.5.1.25"/>
    </reaction>
</comment>
<evidence type="ECO:0000256" key="4">
    <source>
        <dbReference type="ARBA" id="ARBA00022723"/>
    </source>
</evidence>
<dbReference type="KEGG" id="tasa:A1Q1_00697"/>
<dbReference type="SUPFAM" id="SSF51338">
    <property type="entry name" value="Composite domain of metallo-dependent hydrolases"/>
    <property type="match status" value="1"/>
</dbReference>
<dbReference type="GO" id="GO:0006046">
    <property type="term" value="P:N-acetylglucosamine catabolic process"/>
    <property type="evidence" value="ECO:0007669"/>
    <property type="project" value="TreeGrafter"/>
</dbReference>
<proteinExistence type="inferred from homology"/>
<dbReference type="GO" id="GO:0046872">
    <property type="term" value="F:metal ion binding"/>
    <property type="evidence" value="ECO:0007669"/>
    <property type="project" value="UniProtKB-KW"/>
</dbReference>
<protein>
    <recommendedName>
        <fullName evidence="3 8">N-acetylglucosamine-6-phosphate deacetylase</fullName>
        <ecNumber evidence="2 8">3.5.1.25</ecNumber>
    </recommendedName>
</protein>
<dbReference type="VEuPathDB" id="FungiDB:A1Q1_00697"/>
<feature type="binding site" evidence="10">
    <location>
        <position position="236"/>
    </location>
    <ligand>
        <name>Zn(2+)</name>
        <dbReference type="ChEBI" id="CHEBI:29105"/>
    </ligand>
</feature>
<evidence type="ECO:0000256" key="10">
    <source>
        <dbReference type="PIRSR" id="PIRSR038994-3"/>
    </source>
</evidence>
<dbReference type="HOGENOM" id="CLU_032482_0_0_1"/>
<evidence type="ECO:0000256" key="2">
    <source>
        <dbReference type="ARBA" id="ARBA00011899"/>
    </source>
</evidence>
<name>J4ULS5_TRIAS</name>
<accession>J4ULS5</accession>
<comment type="cofactor">
    <cofactor evidence="10">
        <name>a divalent metal cation</name>
        <dbReference type="ChEBI" id="CHEBI:60240"/>
    </cofactor>
    <text evidence="10">Binds 1 divalent metal cation per subunit.</text>
</comment>
<dbReference type="InterPro" id="IPR011059">
    <property type="entry name" value="Metal-dep_hydrolase_composite"/>
</dbReference>
<feature type="binding site" evidence="10">
    <location>
        <position position="215"/>
    </location>
    <ligand>
        <name>Zn(2+)</name>
        <dbReference type="ChEBI" id="CHEBI:29105"/>
    </ligand>
</feature>
<dbReference type="Proteomes" id="UP000002748">
    <property type="component" value="Unassembled WGS sequence"/>
</dbReference>
<evidence type="ECO:0000256" key="9">
    <source>
        <dbReference type="PIRSR" id="PIRSR038994-1"/>
    </source>
</evidence>
<evidence type="ECO:0000256" key="8">
    <source>
        <dbReference type="PIRNR" id="PIRNR038994"/>
    </source>
</evidence>
<dbReference type="PIRSF" id="PIRSF038994">
    <property type="entry name" value="NagA"/>
    <property type="match status" value="1"/>
</dbReference>
<gene>
    <name evidence="12" type="ORF">A1Q1_00697</name>
</gene>
<feature type="active site" description="Proton donor/acceptor" evidence="9">
    <location>
        <position position="294"/>
    </location>
</feature>
<dbReference type="EMBL" id="ALBS01000012">
    <property type="protein sequence ID" value="EJT52950.1"/>
    <property type="molecule type" value="Genomic_DNA"/>
</dbReference>
<keyword evidence="4 10" id="KW-0479">Metal-binding</keyword>
<evidence type="ECO:0000256" key="6">
    <source>
        <dbReference type="ARBA" id="ARBA00023277"/>
    </source>
</evidence>
<feature type="domain" description="Amidohydrolase-related" evidence="11">
    <location>
        <begin position="57"/>
        <end position="404"/>
    </location>
</feature>
<evidence type="ECO:0000313" key="13">
    <source>
        <dbReference type="Proteomes" id="UP000002748"/>
    </source>
</evidence>
<evidence type="ECO:0000256" key="1">
    <source>
        <dbReference type="ARBA" id="ARBA00010716"/>
    </source>
</evidence>
<dbReference type="AlphaFoldDB" id="J4ULS5"/>
<reference evidence="12 13" key="1">
    <citation type="journal article" date="2012" name="Eukaryot. Cell">
        <title>Draft genome sequence of CBS 2479, the standard type strain of Trichosporon asahii.</title>
        <authorList>
            <person name="Yang R.Y."/>
            <person name="Li H.T."/>
            <person name="Zhu H."/>
            <person name="Zhou G.P."/>
            <person name="Wang M."/>
            <person name="Wang L."/>
        </authorList>
    </citation>
    <scope>NUCLEOTIDE SEQUENCE [LARGE SCALE GENOMIC DNA]</scope>
    <source>
        <strain evidence="13">ATCC 90039 / CBS 2479 / JCM 2466 / KCTC 7840 / NCYC 2677 / UAMH 7654</strain>
    </source>
</reference>
<dbReference type="SUPFAM" id="SSF51556">
    <property type="entry name" value="Metallo-dependent hydrolases"/>
    <property type="match status" value="1"/>
</dbReference>
<sequence>MADIIRFTNGYLAQPDGTAVRGDLYINSRTGKIVSGQDSFFTDRLNPEQTIDVQGQIVSPGLIDVQINGAYGIDFSELDDSEPGENRYVAGLEHVCKRIVETGTTALVPTIITQKEALYAKLLRLLGPRSKEGSAHILGYHAEGPFLHPERRGMHTETLLLQATDTPPIKSFEKVYGEGLDQDGVKMITAAPDVKGVMECVEPLTKRGVTFSIGHSDADLEQAQEAVHNGARMITHLFNAMPPIHHRDPGVIGLLGNPDPRPYYGIIVDGLHSHPNTVRIAYGAAPDRCILVTDAQWILDPTLPDGLHEWRPGFSFRKEGLRVVLDGTNTLAGSAIPFYMCVDNLSKWASITIPQALVCATYHPAQMLGGRIAETKGQLKEGFDADLCIFGWDGKVKSTWVMGKEAFRAPELSKGGVMAPVNGHA</sequence>
<dbReference type="InterPro" id="IPR006680">
    <property type="entry name" value="Amidohydro-rel"/>
</dbReference>
<dbReference type="OrthoDB" id="10264777at2759"/>
<feature type="binding site" evidence="10">
    <location>
        <position position="143"/>
    </location>
    <ligand>
        <name>Zn(2+)</name>
        <dbReference type="ChEBI" id="CHEBI:29105"/>
    </ligand>
</feature>
<dbReference type="InterPro" id="IPR032466">
    <property type="entry name" value="Metal_Hydrolase"/>
</dbReference>
<evidence type="ECO:0000313" key="12">
    <source>
        <dbReference type="EMBL" id="EJT52950.1"/>
    </source>
</evidence>
<comment type="caution">
    <text evidence="12">The sequence shown here is derived from an EMBL/GenBank/DDBJ whole genome shotgun (WGS) entry which is preliminary data.</text>
</comment>
<dbReference type="InterPro" id="IPR003764">
    <property type="entry name" value="GlcNAc_6-P_deAcase"/>
</dbReference>
<comment type="similarity">
    <text evidence="1 8">Belongs to the metallo-dependent hydrolases superfamily. NagA family.</text>
</comment>
<evidence type="ECO:0000259" key="11">
    <source>
        <dbReference type="Pfam" id="PF01979"/>
    </source>
</evidence>
<dbReference type="GeneID" id="25984211"/>
<evidence type="ECO:0000256" key="7">
    <source>
        <dbReference type="ARBA" id="ARBA00047647"/>
    </source>
</evidence>
<dbReference type="EC" id="3.5.1.25" evidence="2 8"/>
<organism evidence="12 13">
    <name type="scientific">Trichosporon asahii var. asahii (strain ATCC 90039 / CBS 2479 / JCM 2466 / KCTC 7840 / NBRC 103889/ NCYC 2677 / UAMH 7654)</name>
    <name type="common">Yeast</name>
    <dbReference type="NCBI Taxonomy" id="1186058"/>
    <lineage>
        <taxon>Eukaryota</taxon>
        <taxon>Fungi</taxon>
        <taxon>Dikarya</taxon>
        <taxon>Basidiomycota</taxon>
        <taxon>Agaricomycotina</taxon>
        <taxon>Tremellomycetes</taxon>
        <taxon>Trichosporonales</taxon>
        <taxon>Trichosporonaceae</taxon>
        <taxon>Trichosporon</taxon>
    </lineage>
</organism>
<dbReference type="RefSeq" id="XP_014183911.1">
    <property type="nucleotide sequence ID" value="XM_014328436.1"/>
</dbReference>
<evidence type="ECO:0000256" key="5">
    <source>
        <dbReference type="ARBA" id="ARBA00022801"/>
    </source>
</evidence>
<dbReference type="Pfam" id="PF01979">
    <property type="entry name" value="Amidohydro_1"/>
    <property type="match status" value="1"/>
</dbReference>
<keyword evidence="6 8" id="KW-0119">Carbohydrate metabolism</keyword>
<dbReference type="Gene3D" id="3.20.20.140">
    <property type="entry name" value="Metal-dependent hydrolases"/>
    <property type="match status" value="1"/>
</dbReference>